<evidence type="ECO:0000313" key="1">
    <source>
        <dbReference type="EMBL" id="JAT81559.1"/>
    </source>
</evidence>
<organism evidence="1">
    <name type="scientific">Pectinophora gossypiella</name>
    <name type="common">Cotton pink bollworm</name>
    <name type="synonym">Depressaria gossypiella</name>
    <dbReference type="NCBI Taxonomy" id="13191"/>
    <lineage>
        <taxon>Eukaryota</taxon>
        <taxon>Metazoa</taxon>
        <taxon>Ecdysozoa</taxon>
        <taxon>Arthropoda</taxon>
        <taxon>Hexapoda</taxon>
        <taxon>Insecta</taxon>
        <taxon>Pterygota</taxon>
        <taxon>Neoptera</taxon>
        <taxon>Endopterygota</taxon>
        <taxon>Lepidoptera</taxon>
        <taxon>Glossata</taxon>
        <taxon>Ditrysia</taxon>
        <taxon>Gelechioidea</taxon>
        <taxon>Gelechiidae</taxon>
        <taxon>Apatetrinae</taxon>
        <taxon>Pectinophora</taxon>
    </lineage>
</organism>
<dbReference type="EMBL" id="GDQN01009495">
    <property type="protein sequence ID" value="JAT81559.1"/>
    <property type="molecule type" value="Transcribed_RNA"/>
</dbReference>
<dbReference type="OrthoDB" id="6019866at2759"/>
<sequence length="116" mass="13375">SDKDISIFDRYSKSQPVPRYLWKVVKDPTTSASLAIIQLNIPDLTLAEAYRHMLCRDLCNEVIWMRNKHWRDVAKGYTFCCSIHDFERAFGYVGVFGKSNGKILHDVSLLPDHSLT</sequence>
<name>A0A1E1W3Q1_PECGO</name>
<gene>
    <name evidence="1" type="ORF">g.17285</name>
</gene>
<reference evidence="1" key="1">
    <citation type="submission" date="2015-09" db="EMBL/GenBank/DDBJ databases">
        <title>De novo assembly of Pectinophora gossypiella (Pink Bollworm) gut transcriptome.</title>
        <authorList>
            <person name="Tassone E.E."/>
        </authorList>
    </citation>
    <scope>NUCLEOTIDE SEQUENCE</scope>
</reference>
<feature type="non-terminal residue" evidence="1">
    <location>
        <position position="1"/>
    </location>
</feature>
<protein>
    <submittedName>
        <fullName evidence="1">Uncharacterized protein</fullName>
    </submittedName>
</protein>
<dbReference type="AlphaFoldDB" id="A0A1E1W3Q1"/>
<accession>A0A1E1W3Q1</accession>
<dbReference type="SUPFAM" id="SSF54060">
    <property type="entry name" value="His-Me finger endonucleases"/>
    <property type="match status" value="1"/>
</dbReference>
<dbReference type="InterPro" id="IPR044925">
    <property type="entry name" value="His-Me_finger_sf"/>
</dbReference>
<proteinExistence type="predicted"/>